<comment type="function">
    <text evidence="6">Quinone reductase that provides resistance to thiol-specific stress caused by electrophilic quinones.</text>
</comment>
<evidence type="ECO:0000256" key="4">
    <source>
        <dbReference type="ARBA" id="ARBA00023027"/>
    </source>
</evidence>
<comment type="similarity">
    <text evidence="6">Belongs to the azoreductase type 1 family.</text>
</comment>
<dbReference type="InterPro" id="IPR023048">
    <property type="entry name" value="NADH:quinone_OxRdtase_FMN_depd"/>
</dbReference>
<keyword evidence="3 6" id="KW-0560">Oxidoreductase</keyword>
<dbReference type="RefSeq" id="WP_113960389.1">
    <property type="nucleotide sequence ID" value="NZ_QNRR01000008.1"/>
</dbReference>
<dbReference type="GO" id="GO:0016652">
    <property type="term" value="F:oxidoreductase activity, acting on NAD(P)H as acceptor"/>
    <property type="evidence" value="ECO:0007669"/>
    <property type="project" value="UniProtKB-UniRule"/>
</dbReference>
<dbReference type="Gene3D" id="3.40.50.360">
    <property type="match status" value="1"/>
</dbReference>
<comment type="catalytic activity">
    <reaction evidence="6">
        <text>2 a quinone + NADH + H(+) = 2 a 1,4-benzosemiquinone + NAD(+)</text>
        <dbReference type="Rhea" id="RHEA:65952"/>
        <dbReference type="ChEBI" id="CHEBI:15378"/>
        <dbReference type="ChEBI" id="CHEBI:57540"/>
        <dbReference type="ChEBI" id="CHEBI:57945"/>
        <dbReference type="ChEBI" id="CHEBI:132124"/>
        <dbReference type="ChEBI" id="CHEBI:134225"/>
    </reaction>
</comment>
<dbReference type="GO" id="GO:0009055">
    <property type="term" value="F:electron transfer activity"/>
    <property type="evidence" value="ECO:0007669"/>
    <property type="project" value="UniProtKB-UniRule"/>
</dbReference>
<dbReference type="InterPro" id="IPR029039">
    <property type="entry name" value="Flavoprotein-like_sf"/>
</dbReference>
<comment type="caution">
    <text evidence="8">The sequence shown here is derived from an EMBL/GenBank/DDBJ whole genome shotgun (WGS) entry which is preliminary data.</text>
</comment>
<dbReference type="Proteomes" id="UP000253426">
    <property type="component" value="Unassembled WGS sequence"/>
</dbReference>
<comment type="function">
    <text evidence="6">Also exhibits azoreductase activity. Catalyzes the reductive cleavage of the azo bond in aromatic azo compounds to the corresponding amines.</text>
</comment>
<evidence type="ECO:0000313" key="9">
    <source>
        <dbReference type="Proteomes" id="UP000253426"/>
    </source>
</evidence>
<dbReference type="SUPFAM" id="SSF52218">
    <property type="entry name" value="Flavoproteins"/>
    <property type="match status" value="1"/>
</dbReference>
<comment type="catalytic activity">
    <reaction evidence="5">
        <text>N,N-dimethyl-1,4-phenylenediamine + anthranilate + 2 NAD(+) = 2-(4-dimethylaminophenyl)diazenylbenzoate + 2 NADH + 2 H(+)</text>
        <dbReference type="Rhea" id="RHEA:55872"/>
        <dbReference type="ChEBI" id="CHEBI:15378"/>
        <dbReference type="ChEBI" id="CHEBI:15783"/>
        <dbReference type="ChEBI" id="CHEBI:16567"/>
        <dbReference type="ChEBI" id="CHEBI:57540"/>
        <dbReference type="ChEBI" id="CHEBI:57945"/>
        <dbReference type="ChEBI" id="CHEBI:71579"/>
        <dbReference type="EC" id="1.7.1.17"/>
    </reaction>
    <physiologicalReaction direction="right-to-left" evidence="5">
        <dbReference type="Rhea" id="RHEA:55874"/>
    </physiologicalReaction>
</comment>
<name>A0A366HGE3_9BACT</name>
<evidence type="ECO:0000256" key="1">
    <source>
        <dbReference type="ARBA" id="ARBA00022630"/>
    </source>
</evidence>
<dbReference type="AlphaFoldDB" id="A0A366HGE3"/>
<evidence type="ECO:0000256" key="6">
    <source>
        <dbReference type="HAMAP-Rule" id="MF_01216"/>
    </source>
</evidence>
<evidence type="ECO:0000256" key="5">
    <source>
        <dbReference type="ARBA" id="ARBA00048542"/>
    </source>
</evidence>
<comment type="cofactor">
    <cofactor evidence="6">
        <name>FMN</name>
        <dbReference type="ChEBI" id="CHEBI:58210"/>
    </cofactor>
    <text evidence="6">Binds 1 FMN per subunit.</text>
</comment>
<organism evidence="8 9">
    <name type="scientific">Roseimicrobium gellanilyticum</name>
    <dbReference type="NCBI Taxonomy" id="748857"/>
    <lineage>
        <taxon>Bacteria</taxon>
        <taxon>Pseudomonadati</taxon>
        <taxon>Verrucomicrobiota</taxon>
        <taxon>Verrucomicrobiia</taxon>
        <taxon>Verrucomicrobiales</taxon>
        <taxon>Verrucomicrobiaceae</taxon>
        <taxon>Roseimicrobium</taxon>
    </lineage>
</organism>
<dbReference type="GO" id="GO:0010181">
    <property type="term" value="F:FMN binding"/>
    <property type="evidence" value="ECO:0007669"/>
    <property type="project" value="UniProtKB-UniRule"/>
</dbReference>
<keyword evidence="2 6" id="KW-0288">FMN</keyword>
<evidence type="ECO:0000313" key="8">
    <source>
        <dbReference type="EMBL" id="RBP40528.1"/>
    </source>
</evidence>
<reference evidence="8 9" key="1">
    <citation type="submission" date="2018-06" db="EMBL/GenBank/DDBJ databases">
        <title>Genomic Encyclopedia of Type Strains, Phase IV (KMG-IV): sequencing the most valuable type-strain genomes for metagenomic binning, comparative biology and taxonomic classification.</title>
        <authorList>
            <person name="Goeker M."/>
        </authorList>
    </citation>
    <scope>NUCLEOTIDE SEQUENCE [LARGE SCALE GENOMIC DNA]</scope>
    <source>
        <strain evidence="8 9">DSM 25532</strain>
    </source>
</reference>
<evidence type="ECO:0000256" key="2">
    <source>
        <dbReference type="ARBA" id="ARBA00022643"/>
    </source>
</evidence>
<feature type="binding site" evidence="6">
    <location>
        <begin position="16"/>
        <end position="18"/>
    </location>
    <ligand>
        <name>FMN</name>
        <dbReference type="ChEBI" id="CHEBI:58210"/>
    </ligand>
</feature>
<dbReference type="InterPro" id="IPR050104">
    <property type="entry name" value="FMN-dep_NADH:Q_OxRdtase_AzoR1"/>
</dbReference>
<dbReference type="EMBL" id="QNRR01000008">
    <property type="protein sequence ID" value="RBP40528.1"/>
    <property type="molecule type" value="Genomic_DNA"/>
</dbReference>
<evidence type="ECO:0000256" key="3">
    <source>
        <dbReference type="ARBA" id="ARBA00023002"/>
    </source>
</evidence>
<protein>
    <recommendedName>
        <fullName evidence="6">FMN dependent NADH:quinone oxidoreductase</fullName>
        <ecNumber evidence="6">1.6.5.-</ecNumber>
    </recommendedName>
    <alternativeName>
        <fullName evidence="6">Azo-dye reductase</fullName>
    </alternativeName>
    <alternativeName>
        <fullName evidence="6">FMN-dependent NADH-azo compound oxidoreductase</fullName>
    </alternativeName>
    <alternativeName>
        <fullName evidence="6">FMN-dependent NADH-azoreductase</fullName>
        <ecNumber evidence="6">1.7.1.17</ecNumber>
    </alternativeName>
</protein>
<feature type="binding site" evidence="6">
    <location>
        <begin position="89"/>
        <end position="92"/>
    </location>
    <ligand>
        <name>FMN</name>
        <dbReference type="ChEBI" id="CHEBI:58210"/>
    </ligand>
</feature>
<dbReference type="EC" id="1.6.5.-" evidence="6"/>
<comment type="caution">
    <text evidence="6">Lacks conserved residue(s) required for the propagation of feature annotation.</text>
</comment>
<dbReference type="InterPro" id="IPR003680">
    <property type="entry name" value="Flavodoxin_fold"/>
</dbReference>
<accession>A0A366HGE3</accession>
<dbReference type="PANTHER" id="PTHR43741:SF2">
    <property type="entry name" value="FMN-DEPENDENT NADH:QUINONE OXIDOREDUCTASE"/>
    <property type="match status" value="1"/>
</dbReference>
<feature type="binding site" evidence="6">
    <location>
        <position position="10"/>
    </location>
    <ligand>
        <name>FMN</name>
        <dbReference type="ChEBI" id="CHEBI:58210"/>
    </ligand>
</feature>
<evidence type="ECO:0000259" key="7">
    <source>
        <dbReference type="Pfam" id="PF02525"/>
    </source>
</evidence>
<dbReference type="GO" id="GO:0016655">
    <property type="term" value="F:oxidoreductase activity, acting on NAD(P)H, quinone or similar compound as acceptor"/>
    <property type="evidence" value="ECO:0007669"/>
    <property type="project" value="InterPro"/>
</dbReference>
<dbReference type="Pfam" id="PF02525">
    <property type="entry name" value="Flavodoxin_2"/>
    <property type="match status" value="1"/>
</dbReference>
<sequence>MNKVLHLLSSVNTHSSTSREIGGLLVEKLKLAQPAASFIQRDLTVHAPPHISPEFLFSLGTPEAEVLAASREYLTELKDADLLVIEAAMYNFTIPSTLKAWFDHIVRAGHTFQMTANGPEGLLKNTKAILVLGSGWIYSEGPAKARDHQEPYLRTILGYIGITDVETIRIEGTALGEELKQSALQRARARVAEVVETYDVRT</sequence>
<gene>
    <name evidence="6" type="primary">azoR</name>
    <name evidence="8" type="ORF">DES53_108235</name>
</gene>
<comment type="subunit">
    <text evidence="6">Homodimer.</text>
</comment>
<dbReference type="OrthoDB" id="9787136at2"/>
<dbReference type="HAMAP" id="MF_01216">
    <property type="entry name" value="Azoreductase_type1"/>
    <property type="match status" value="1"/>
</dbReference>
<keyword evidence="4 6" id="KW-0520">NAD</keyword>
<dbReference type="PANTHER" id="PTHR43741">
    <property type="entry name" value="FMN-DEPENDENT NADH-AZOREDUCTASE 1"/>
    <property type="match status" value="1"/>
</dbReference>
<feature type="domain" description="Flavodoxin-like fold" evidence="7">
    <location>
        <begin position="3"/>
        <end position="193"/>
    </location>
</feature>
<dbReference type="EC" id="1.7.1.17" evidence="6"/>
<proteinExistence type="inferred from homology"/>
<keyword evidence="9" id="KW-1185">Reference proteome</keyword>
<keyword evidence="1 6" id="KW-0285">Flavoprotein</keyword>